<dbReference type="PANTHER" id="PTHR43840">
    <property type="entry name" value="MITOCHONDRIAL METAL TRANSPORTER 1-RELATED"/>
    <property type="match status" value="1"/>
</dbReference>
<dbReference type="Proteomes" id="UP000256601">
    <property type="component" value="Unassembled WGS sequence"/>
</dbReference>
<evidence type="ECO:0000256" key="9">
    <source>
        <dbReference type="ARBA" id="ARBA00023136"/>
    </source>
</evidence>
<comment type="function">
    <text evidence="10">Mitochondrial metal transporter involved in mitochondrial iron accumulation.</text>
</comment>
<dbReference type="EMBL" id="KZ857327">
    <property type="protein sequence ID" value="RDW27912.1"/>
    <property type="molecule type" value="Genomic_DNA"/>
</dbReference>
<dbReference type="InterPro" id="IPR058533">
    <property type="entry name" value="Cation_efflux_TM"/>
</dbReference>
<dbReference type="Gene3D" id="3.30.70.1350">
    <property type="entry name" value="Cation efflux protein, cytoplasmic domain"/>
    <property type="match status" value="1"/>
</dbReference>
<dbReference type="GeneID" id="2910121"/>
<keyword evidence="4" id="KW-0813">Transport</keyword>
<accession>A0A1H6PRM1</accession>
<feature type="domain" description="Cation efflux protein transmembrane" evidence="12">
    <location>
        <begin position="101"/>
        <end position="327"/>
    </location>
</feature>
<dbReference type="VEuPathDB" id="FungiDB:YALI0_C12254g"/>
<dbReference type="OMA" id="GVYFHSQ"/>
<evidence type="ECO:0000256" key="3">
    <source>
        <dbReference type="ARBA" id="ARBA00022434"/>
    </source>
</evidence>
<evidence type="ECO:0000256" key="8">
    <source>
        <dbReference type="ARBA" id="ARBA00023065"/>
    </source>
</evidence>
<evidence type="ECO:0000313" key="16">
    <source>
        <dbReference type="Proteomes" id="UP000256601"/>
    </source>
</evidence>
<evidence type="ECO:0000256" key="11">
    <source>
        <dbReference type="SAM" id="MobiDB-lite"/>
    </source>
</evidence>
<feature type="region of interest" description="Disordered" evidence="11">
    <location>
        <begin position="26"/>
        <end position="89"/>
    </location>
</feature>
<dbReference type="PANTHER" id="PTHR43840:SF15">
    <property type="entry name" value="MITOCHONDRIAL METAL TRANSPORTER 1-RELATED"/>
    <property type="match status" value="1"/>
</dbReference>
<comment type="subcellular location">
    <subcellularLocation>
        <location evidence="1">Membrane</location>
        <topology evidence="1">Multi-pass membrane protein</topology>
    </subcellularLocation>
</comment>
<organism evidence="13 15">
    <name type="scientific">Yarrowia lipolytica</name>
    <name type="common">Candida lipolytica</name>
    <dbReference type="NCBI Taxonomy" id="4952"/>
    <lineage>
        <taxon>Eukaryota</taxon>
        <taxon>Fungi</taxon>
        <taxon>Dikarya</taxon>
        <taxon>Ascomycota</taxon>
        <taxon>Saccharomycotina</taxon>
        <taxon>Dipodascomycetes</taxon>
        <taxon>Dipodascales</taxon>
        <taxon>Dipodascales incertae sedis</taxon>
        <taxon>Yarrowia</taxon>
    </lineage>
</organism>
<dbReference type="Pfam" id="PF01545">
    <property type="entry name" value="Cation_efflux"/>
    <property type="match status" value="1"/>
</dbReference>
<keyword evidence="9" id="KW-0472">Membrane</keyword>
<evidence type="ECO:0000256" key="5">
    <source>
        <dbReference type="ARBA" id="ARBA00022496"/>
    </source>
</evidence>
<name>A0A1H6PRM1_YARLL</name>
<dbReference type="OrthoDB" id="435980at2759"/>
<evidence type="ECO:0000256" key="7">
    <source>
        <dbReference type="ARBA" id="ARBA00022989"/>
    </source>
</evidence>
<feature type="compositionally biased region" description="Basic and acidic residues" evidence="11">
    <location>
        <begin position="27"/>
        <end position="48"/>
    </location>
</feature>
<keyword evidence="5" id="KW-0410">Iron transport</keyword>
<gene>
    <name evidence="14" type="ORF">B0I71DRAFT_128272</name>
    <name evidence="13" type="ORF">YALI1_C17187g</name>
</gene>
<dbReference type="InterPro" id="IPR027469">
    <property type="entry name" value="Cation_efflux_TMD_sf"/>
</dbReference>
<dbReference type="EMBL" id="CP017555">
    <property type="protein sequence ID" value="AOW02741.1"/>
    <property type="molecule type" value="Genomic_DNA"/>
</dbReference>
<keyword evidence="3" id="KW-0409">Iron storage</keyword>
<evidence type="ECO:0000313" key="14">
    <source>
        <dbReference type="EMBL" id="RDW27912.1"/>
    </source>
</evidence>
<keyword evidence="8" id="KW-0406">Ion transport</keyword>
<dbReference type="GO" id="GO:0006879">
    <property type="term" value="P:intracellular iron ion homeostasis"/>
    <property type="evidence" value="ECO:0007669"/>
    <property type="project" value="UniProtKB-KW"/>
</dbReference>
<evidence type="ECO:0000256" key="4">
    <source>
        <dbReference type="ARBA" id="ARBA00022448"/>
    </source>
</evidence>
<dbReference type="RefSeq" id="XP_501754.1">
    <property type="nucleotide sequence ID" value="XM_501754.1"/>
</dbReference>
<dbReference type="FunFam" id="1.20.1510.10:FF:000013">
    <property type="entry name" value="Cation efflux family protein"/>
    <property type="match status" value="1"/>
</dbReference>
<dbReference type="GO" id="GO:0016020">
    <property type="term" value="C:membrane"/>
    <property type="evidence" value="ECO:0007669"/>
    <property type="project" value="UniProtKB-SubCell"/>
</dbReference>
<dbReference type="InterPro" id="IPR050291">
    <property type="entry name" value="CDF_Transporter"/>
</dbReference>
<evidence type="ECO:0000259" key="12">
    <source>
        <dbReference type="Pfam" id="PF01545"/>
    </source>
</evidence>
<keyword evidence="3" id="KW-0408">Iron</keyword>
<dbReference type="VEuPathDB" id="FungiDB:YALI1_C17187g"/>
<dbReference type="Gene3D" id="1.20.1510.10">
    <property type="entry name" value="Cation efflux protein transmembrane domain"/>
    <property type="match status" value="1"/>
</dbReference>
<protein>
    <submittedName>
        <fullName evidence="14">Cation efflux family-domain-containing protein</fullName>
    </submittedName>
</protein>
<reference evidence="14 16" key="2">
    <citation type="submission" date="2018-07" db="EMBL/GenBank/DDBJ databases">
        <title>Draft Genome Assemblies for Five Robust Yarrowia lipolytica Strains Exhibiting High Lipid Production and Pentose Sugar Utilization and Sugar Alcohol Secretion from Undetoxified Lignocellulosic Biomass Hydrolysates.</title>
        <authorList>
            <consortium name="DOE Joint Genome Institute"/>
            <person name="Walker C."/>
            <person name="Ryu S."/>
            <person name="Na H."/>
            <person name="Zane M."/>
            <person name="LaButti K."/>
            <person name="Lipzen A."/>
            <person name="Haridas S."/>
            <person name="Barry K."/>
            <person name="Grigoriev I.V."/>
            <person name="Quarterman J."/>
            <person name="Slininger P."/>
            <person name="Dien B."/>
            <person name="Trinh C.T."/>
        </authorList>
    </citation>
    <scope>NUCLEOTIDE SEQUENCE [LARGE SCALE GENOMIC DNA]</scope>
    <source>
        <strain evidence="14 16">YB392</strain>
    </source>
</reference>
<dbReference type="GO" id="GO:0006826">
    <property type="term" value="P:iron ion transport"/>
    <property type="evidence" value="ECO:0007669"/>
    <property type="project" value="UniProtKB-KW"/>
</dbReference>
<sequence length="424" mass="46041">MLRAQLRPRLRGVVPTRFLRTGPVVLNEHKHGPNDKHEHQHGGKEGHKHDHSHGKSGHCHEGHDHSLMGMLKGHSHNHSAQQNPIVSEPNGWKNPAVRITWIGLFSNVGMAGAKGVGGIVFNSQALLADAVHAVGDMVADFLTLATVSMASKDPTRRYPRGYGKVEAMGAVGVSSILILAGIGMAVNGFDAILSTFDLHLPNFMGQFGHSHSHGHVDTSAVTDVADKAAAPVADINAAWLAVASIGIKEWLYRATMKVAIEKRSSVLEANAWHHRLDSLTSVVAAVTIAAGHFFNAAWLDPLGGLLVSYAIIKAGISTGKESVYQLMDRSLALDDETYEMVRDKAEDFLRSKGLDYRVENLQVLPSGPNLSAYLDVIVQKNTLTLPQANQIGREVEEDLMREIVGMKCVDVHIREEGEKLRGII</sequence>
<keyword evidence="6" id="KW-0812">Transmembrane</keyword>
<dbReference type="KEGG" id="yli:2910121"/>
<keyword evidence="7" id="KW-1133">Transmembrane helix</keyword>
<dbReference type="SUPFAM" id="SSF161111">
    <property type="entry name" value="Cation efflux protein transmembrane domain-like"/>
    <property type="match status" value="1"/>
</dbReference>
<evidence type="ECO:0000256" key="6">
    <source>
        <dbReference type="ARBA" id="ARBA00022692"/>
    </source>
</evidence>
<evidence type="ECO:0000256" key="10">
    <source>
        <dbReference type="ARBA" id="ARBA00055037"/>
    </source>
</evidence>
<dbReference type="eggNOG" id="KOG1485">
    <property type="taxonomic scope" value="Eukaryota"/>
</dbReference>
<evidence type="ECO:0000313" key="15">
    <source>
        <dbReference type="Proteomes" id="UP000182444"/>
    </source>
</evidence>
<dbReference type="Proteomes" id="UP000182444">
    <property type="component" value="Chromosome 1C"/>
</dbReference>
<dbReference type="InterPro" id="IPR002524">
    <property type="entry name" value="Cation_efflux"/>
</dbReference>
<dbReference type="NCBIfam" id="TIGR01297">
    <property type="entry name" value="CDF"/>
    <property type="match status" value="1"/>
</dbReference>
<dbReference type="AlphaFoldDB" id="A0A1H6PRM1"/>
<reference evidence="13 15" key="1">
    <citation type="journal article" date="2016" name="PLoS ONE">
        <title>Sequence Assembly of Yarrowia lipolytica Strain W29/CLIB89 Shows Transposable Element Diversity.</title>
        <authorList>
            <person name="Magnan C."/>
            <person name="Yu J."/>
            <person name="Chang I."/>
            <person name="Jahn E."/>
            <person name="Kanomata Y."/>
            <person name="Wu J."/>
            <person name="Zeller M."/>
            <person name="Oakes M."/>
            <person name="Baldi P."/>
            <person name="Sandmeyer S."/>
        </authorList>
    </citation>
    <scope>NUCLEOTIDE SEQUENCE [LARGE SCALE GENOMIC DNA]</scope>
    <source>
        <strain evidence="13">CLIB89</strain>
        <strain evidence="15">CLIB89(W29)</strain>
    </source>
</reference>
<comment type="similarity">
    <text evidence="2">Belongs to the cation diffusion facilitator (CDF) transporter (TC 2.A.4) family. SLC30A subfamily.</text>
</comment>
<evidence type="ECO:0000256" key="1">
    <source>
        <dbReference type="ARBA" id="ARBA00004141"/>
    </source>
</evidence>
<evidence type="ECO:0000256" key="2">
    <source>
        <dbReference type="ARBA" id="ARBA00008873"/>
    </source>
</evidence>
<dbReference type="GO" id="GO:0005739">
    <property type="term" value="C:mitochondrion"/>
    <property type="evidence" value="ECO:0007669"/>
    <property type="project" value="UniProtKB-ARBA"/>
</dbReference>
<evidence type="ECO:0000313" key="13">
    <source>
        <dbReference type="EMBL" id="AOW02741.1"/>
    </source>
</evidence>
<dbReference type="GO" id="GO:0008324">
    <property type="term" value="F:monoatomic cation transmembrane transporter activity"/>
    <property type="evidence" value="ECO:0007669"/>
    <property type="project" value="InterPro"/>
</dbReference>
<proteinExistence type="inferred from homology"/>
<dbReference type="InterPro" id="IPR036837">
    <property type="entry name" value="Cation_efflux_CTD_sf"/>
</dbReference>